<feature type="domain" description="MsrB" evidence="17">
    <location>
        <begin position="102"/>
        <end position="212"/>
    </location>
</feature>
<keyword evidence="8" id="KW-0479">Metal-binding</keyword>
<dbReference type="PROSITE" id="PS51790">
    <property type="entry name" value="MSRB"/>
    <property type="match status" value="1"/>
</dbReference>
<keyword evidence="7" id="KW-0399">Innate immunity</keyword>
<evidence type="ECO:0000256" key="14">
    <source>
        <dbReference type="ARBA" id="ARBA00023242"/>
    </source>
</evidence>
<keyword evidence="14" id="KW-0539">Nucleus</keyword>
<evidence type="ECO:0000313" key="18">
    <source>
        <dbReference type="EMBL" id="WAQ95966.1"/>
    </source>
</evidence>
<dbReference type="PANTHER" id="PTHR46755:SF5">
    <property type="entry name" value="METHIONINE-R-SULFOXIDE REDUCTASE B1"/>
    <property type="match status" value="1"/>
</dbReference>
<reference evidence="18" key="1">
    <citation type="submission" date="2022-11" db="EMBL/GenBank/DDBJ databases">
        <title>Centuries of genome instability and evolution in soft-shell clam transmissible cancer (bioRxiv).</title>
        <authorList>
            <person name="Hart S.F.M."/>
            <person name="Yonemitsu M.A."/>
            <person name="Giersch R.M."/>
            <person name="Beal B.F."/>
            <person name="Arriagada G."/>
            <person name="Davis B.W."/>
            <person name="Ostrander E.A."/>
            <person name="Goff S.P."/>
            <person name="Metzger M.J."/>
        </authorList>
    </citation>
    <scope>NUCLEOTIDE SEQUENCE</scope>
    <source>
        <strain evidence="18">MELC-2E11</strain>
        <tissue evidence="18">Siphon/mantle</tissue>
    </source>
</reference>
<keyword evidence="12" id="KW-0560">Oxidoreductase</keyword>
<proteinExistence type="inferred from homology"/>
<evidence type="ECO:0000256" key="4">
    <source>
        <dbReference type="ARBA" id="ARBA00007174"/>
    </source>
</evidence>
<dbReference type="Pfam" id="PF01641">
    <property type="entry name" value="SelR"/>
    <property type="match status" value="1"/>
</dbReference>
<keyword evidence="19" id="KW-1185">Reference proteome</keyword>
<dbReference type="InterPro" id="IPR002579">
    <property type="entry name" value="Met_Sox_Rdtase_MsrB_dom"/>
</dbReference>
<sequence length="243" mass="26620">MNRTKPAVQLNSVSRTYCDGRASSSTTKYRLPVTEPVKKRPLERSSIRFSTWAGVKLPVTFTLAILKLTAGELFSSMSVPVDATGSNHCSEWDIILNHDQGNNVKRIKMSFCSWGGGEKYKDHFEKGVYACSNCGTELFHSASKYNHHTPWPAFNATITPDCLSKVPESTNAIKISCAKCGNGLGHEFLGDGPKKGQNHVEITCATGSAVKDSGTEGTVHYRLDDIPAPHLAFLFGLQRALWI</sequence>
<evidence type="ECO:0000256" key="1">
    <source>
        <dbReference type="ARBA" id="ARBA00001947"/>
    </source>
</evidence>
<evidence type="ECO:0000259" key="17">
    <source>
        <dbReference type="PROSITE" id="PS51790"/>
    </source>
</evidence>
<dbReference type="EMBL" id="CP111013">
    <property type="protein sequence ID" value="WAQ95966.1"/>
    <property type="molecule type" value="Genomic_DNA"/>
</dbReference>
<comment type="similarity">
    <text evidence="4">Belongs to the MsrB Met sulfoxide reductase family.</text>
</comment>
<evidence type="ECO:0000256" key="9">
    <source>
        <dbReference type="ARBA" id="ARBA00022833"/>
    </source>
</evidence>
<keyword evidence="10" id="KW-0391">Immunity</keyword>
<evidence type="ECO:0000256" key="2">
    <source>
        <dbReference type="ARBA" id="ARBA00004123"/>
    </source>
</evidence>
<keyword evidence="13" id="KW-0206">Cytoskeleton</keyword>
<keyword evidence="6" id="KW-0963">Cytoplasm</keyword>
<evidence type="ECO:0000256" key="3">
    <source>
        <dbReference type="ARBA" id="ARBA00004245"/>
    </source>
</evidence>
<evidence type="ECO:0000256" key="11">
    <source>
        <dbReference type="ARBA" id="ARBA00022933"/>
    </source>
</evidence>
<comment type="catalytic activity">
    <reaction evidence="16">
        <text>L-methionyl-[protein] + [thioredoxin]-disulfide + H2O = L-methionyl-(R)-S-oxide-[protein] + [thioredoxin]-dithiol</text>
        <dbReference type="Rhea" id="RHEA:24164"/>
        <dbReference type="Rhea" id="RHEA-COMP:10698"/>
        <dbReference type="Rhea" id="RHEA-COMP:10700"/>
        <dbReference type="Rhea" id="RHEA-COMP:12313"/>
        <dbReference type="Rhea" id="RHEA-COMP:12314"/>
        <dbReference type="ChEBI" id="CHEBI:15377"/>
        <dbReference type="ChEBI" id="CHEBI:16044"/>
        <dbReference type="ChEBI" id="CHEBI:29950"/>
        <dbReference type="ChEBI" id="CHEBI:45764"/>
        <dbReference type="ChEBI" id="CHEBI:50058"/>
        <dbReference type="EC" id="1.8.4.12"/>
    </reaction>
</comment>
<accession>A0ABY7DG56</accession>
<evidence type="ECO:0000256" key="16">
    <source>
        <dbReference type="ARBA" id="ARBA00048488"/>
    </source>
</evidence>
<evidence type="ECO:0000256" key="13">
    <source>
        <dbReference type="ARBA" id="ARBA00023212"/>
    </source>
</evidence>
<gene>
    <name evidence="18" type="ORF">MAR_028656</name>
</gene>
<comment type="function">
    <text evidence="15">Methionine-sulfoxide reductase that specifically reduces methionine (R)-sulfoxide back to methionine. While in many cases, methionine oxidation is the result of random oxidation following oxidative stress, methionine oxidation is also a post-translational modification that takes place on specific residue. Acts as a regulator of actin assembly by reducing methionine (R)-sulfoxide mediated by MICALs (MICAL1, MICAL2 or MICAL3) on actin, thereby promoting filament repolymerization. Plays a role in innate immunity by reducing oxidized actin, leading to actin repolymerization in macrophages.</text>
</comment>
<name>A0ABY7DG56_MYAAR</name>
<evidence type="ECO:0000256" key="5">
    <source>
        <dbReference type="ARBA" id="ARBA00012499"/>
    </source>
</evidence>
<evidence type="ECO:0000256" key="12">
    <source>
        <dbReference type="ARBA" id="ARBA00023002"/>
    </source>
</evidence>
<organism evidence="18 19">
    <name type="scientific">Mya arenaria</name>
    <name type="common">Soft-shell clam</name>
    <dbReference type="NCBI Taxonomy" id="6604"/>
    <lineage>
        <taxon>Eukaryota</taxon>
        <taxon>Metazoa</taxon>
        <taxon>Spiralia</taxon>
        <taxon>Lophotrochozoa</taxon>
        <taxon>Mollusca</taxon>
        <taxon>Bivalvia</taxon>
        <taxon>Autobranchia</taxon>
        <taxon>Heteroconchia</taxon>
        <taxon>Euheterodonta</taxon>
        <taxon>Imparidentia</taxon>
        <taxon>Neoheterodontei</taxon>
        <taxon>Myida</taxon>
        <taxon>Myoidea</taxon>
        <taxon>Myidae</taxon>
        <taxon>Mya</taxon>
    </lineage>
</organism>
<keyword evidence="11" id="KW-0712">Selenocysteine</keyword>
<keyword evidence="9" id="KW-0862">Zinc</keyword>
<dbReference type="PANTHER" id="PTHR46755">
    <property type="entry name" value="METHIONINE-R-SULFOXIDE REDUCTASE B1"/>
    <property type="match status" value="1"/>
</dbReference>
<evidence type="ECO:0000256" key="10">
    <source>
        <dbReference type="ARBA" id="ARBA00022859"/>
    </source>
</evidence>
<evidence type="ECO:0000256" key="7">
    <source>
        <dbReference type="ARBA" id="ARBA00022588"/>
    </source>
</evidence>
<dbReference type="SUPFAM" id="SSF51316">
    <property type="entry name" value="Mss4-like"/>
    <property type="match status" value="1"/>
</dbReference>
<protein>
    <recommendedName>
        <fullName evidence="5">peptide-methionine (R)-S-oxide reductase</fullName>
        <ecNumber evidence="5">1.8.4.12</ecNumber>
    </recommendedName>
</protein>
<evidence type="ECO:0000256" key="15">
    <source>
        <dbReference type="ARBA" id="ARBA00046083"/>
    </source>
</evidence>
<evidence type="ECO:0000256" key="6">
    <source>
        <dbReference type="ARBA" id="ARBA00022490"/>
    </source>
</evidence>
<dbReference type="EC" id="1.8.4.12" evidence="5"/>
<evidence type="ECO:0000256" key="8">
    <source>
        <dbReference type="ARBA" id="ARBA00022723"/>
    </source>
</evidence>
<dbReference type="InterPro" id="IPR052150">
    <property type="entry name" value="MsrB_Met_sulfoxide_reductase"/>
</dbReference>
<evidence type="ECO:0000313" key="19">
    <source>
        <dbReference type="Proteomes" id="UP001164746"/>
    </source>
</evidence>
<dbReference type="InterPro" id="IPR011057">
    <property type="entry name" value="Mss4-like_sf"/>
</dbReference>
<comment type="subcellular location">
    <subcellularLocation>
        <location evidence="3">Cytoplasm</location>
        <location evidence="3">Cytoskeleton</location>
    </subcellularLocation>
    <subcellularLocation>
        <location evidence="2">Nucleus</location>
    </subcellularLocation>
</comment>
<dbReference type="Proteomes" id="UP001164746">
    <property type="component" value="Chromosome 2"/>
</dbReference>
<comment type="cofactor">
    <cofactor evidence="1">
        <name>Zn(2+)</name>
        <dbReference type="ChEBI" id="CHEBI:29105"/>
    </cofactor>
</comment>
<dbReference type="Gene3D" id="2.170.150.20">
    <property type="entry name" value="Peptide methionine sulfoxide reductase"/>
    <property type="match status" value="1"/>
</dbReference>